<dbReference type="EMBL" id="CP060789">
    <property type="protein sequence ID" value="QNP55390.1"/>
    <property type="molecule type" value="Genomic_DNA"/>
</dbReference>
<reference evidence="1 2" key="1">
    <citation type="submission" date="2020-08" db="EMBL/GenBank/DDBJ databases">
        <title>Genome sequence of Tessaracoccus defluvii JCM 17540T.</title>
        <authorList>
            <person name="Hyun D.-W."/>
            <person name="Bae J.-W."/>
        </authorList>
    </citation>
    <scope>NUCLEOTIDE SEQUENCE [LARGE SCALE GENOMIC DNA]</scope>
    <source>
        <strain evidence="1 2">JCM 17540</strain>
    </source>
</reference>
<name>A0A7H0H4C4_9ACTN</name>
<protein>
    <submittedName>
        <fullName evidence="1">Uncharacterized protein</fullName>
    </submittedName>
</protein>
<proteinExistence type="predicted"/>
<dbReference type="KEGG" id="tdf:H9L22_14430"/>
<dbReference type="Proteomes" id="UP000516117">
    <property type="component" value="Chromosome"/>
</dbReference>
<dbReference type="RefSeq" id="WP_187720522.1">
    <property type="nucleotide sequence ID" value="NZ_BAABBL010000011.1"/>
</dbReference>
<dbReference type="AlphaFoldDB" id="A0A7H0H4C4"/>
<evidence type="ECO:0000313" key="1">
    <source>
        <dbReference type="EMBL" id="QNP55390.1"/>
    </source>
</evidence>
<organism evidence="1 2">
    <name type="scientific">Tessaracoccus defluvii</name>
    <dbReference type="NCBI Taxonomy" id="1285901"/>
    <lineage>
        <taxon>Bacteria</taxon>
        <taxon>Bacillati</taxon>
        <taxon>Actinomycetota</taxon>
        <taxon>Actinomycetes</taxon>
        <taxon>Propionibacteriales</taxon>
        <taxon>Propionibacteriaceae</taxon>
        <taxon>Tessaracoccus</taxon>
    </lineage>
</organism>
<accession>A0A7H0H4C4</accession>
<sequence length="77" mass="8609">MSTTHLVRARTGPPTVIVLPEPARLSWRDRAALGVSIWLIEHAVTPGQSHAEQSLERHTADQVAQRELRSLGWLPPR</sequence>
<gene>
    <name evidence="1" type="ORF">H9L22_14430</name>
</gene>
<evidence type="ECO:0000313" key="2">
    <source>
        <dbReference type="Proteomes" id="UP000516117"/>
    </source>
</evidence>
<keyword evidence="2" id="KW-1185">Reference proteome</keyword>